<dbReference type="Pfam" id="PF07362">
    <property type="entry name" value="CcdA"/>
    <property type="match status" value="1"/>
</dbReference>
<evidence type="ECO:0008006" key="4">
    <source>
        <dbReference type="Google" id="ProtNLM"/>
    </source>
</evidence>
<dbReference type="EMBL" id="MLCO01000089">
    <property type="protein sequence ID" value="ONG54064.1"/>
    <property type="molecule type" value="Genomic_DNA"/>
</dbReference>
<keyword evidence="1" id="KW-1277">Toxin-antitoxin system</keyword>
<keyword evidence="3" id="KW-1185">Reference proteome</keyword>
<name>A0A1V2H445_9PROT</name>
<protein>
    <recommendedName>
        <fullName evidence="4">Acetoacetyl-CoA synthase</fullName>
    </recommendedName>
</protein>
<evidence type="ECO:0000256" key="1">
    <source>
        <dbReference type="ARBA" id="ARBA00022649"/>
    </source>
</evidence>
<reference evidence="2 3" key="1">
    <citation type="submission" date="2016-10" db="EMBL/GenBank/DDBJ databases">
        <title>Draft Genome sequence of Roseomonas sp. strain M3.</title>
        <authorList>
            <person name="Subhash Y."/>
            <person name="Lee S."/>
        </authorList>
    </citation>
    <scope>NUCLEOTIDE SEQUENCE [LARGE SCALE GENOMIC DNA]</scope>
    <source>
        <strain evidence="2 3">M3</strain>
    </source>
</reference>
<evidence type="ECO:0000313" key="2">
    <source>
        <dbReference type="EMBL" id="ONG54064.1"/>
    </source>
</evidence>
<proteinExistence type="predicted"/>
<sequence length="89" mass="9904">MASTWTPPMGYDRNAPKRAINVTINADLLTQARAYTRNVSGTLEELLAAYVEQERARRRAEDAAIDRVVDGANRFQAANGFLSDEFSNL</sequence>
<accession>A0A1V2H445</accession>
<dbReference type="InterPro" id="IPR009956">
    <property type="entry name" value="Post-segregation_anti-tox_CcdA"/>
</dbReference>
<evidence type="ECO:0000313" key="3">
    <source>
        <dbReference type="Proteomes" id="UP000188879"/>
    </source>
</evidence>
<dbReference type="Proteomes" id="UP000188879">
    <property type="component" value="Unassembled WGS sequence"/>
</dbReference>
<dbReference type="AlphaFoldDB" id="A0A1V2H445"/>
<organism evidence="2 3">
    <name type="scientific">Teichococcus deserti</name>
    <dbReference type="NCBI Taxonomy" id="1817963"/>
    <lineage>
        <taxon>Bacteria</taxon>
        <taxon>Pseudomonadati</taxon>
        <taxon>Pseudomonadota</taxon>
        <taxon>Alphaproteobacteria</taxon>
        <taxon>Acetobacterales</taxon>
        <taxon>Roseomonadaceae</taxon>
        <taxon>Roseomonas</taxon>
    </lineage>
</organism>
<comment type="caution">
    <text evidence="2">The sequence shown here is derived from an EMBL/GenBank/DDBJ whole genome shotgun (WGS) entry which is preliminary data.</text>
</comment>
<gene>
    <name evidence="2" type="ORF">BKE38_10900</name>
</gene>